<dbReference type="EMBL" id="KN822027">
    <property type="protein sequence ID" value="KIM64678.1"/>
    <property type="molecule type" value="Genomic_DNA"/>
</dbReference>
<name>A0A0C2ZT43_9AGAM</name>
<gene>
    <name evidence="1" type="ORF">SCLCIDRAFT_614487</name>
</gene>
<reference evidence="2" key="2">
    <citation type="submission" date="2015-01" db="EMBL/GenBank/DDBJ databases">
        <title>Evolutionary Origins and Diversification of the Mycorrhizal Mutualists.</title>
        <authorList>
            <consortium name="DOE Joint Genome Institute"/>
            <consortium name="Mycorrhizal Genomics Consortium"/>
            <person name="Kohler A."/>
            <person name="Kuo A."/>
            <person name="Nagy L.G."/>
            <person name="Floudas D."/>
            <person name="Copeland A."/>
            <person name="Barry K.W."/>
            <person name="Cichocki N."/>
            <person name="Veneault-Fourrey C."/>
            <person name="LaButti K."/>
            <person name="Lindquist E.A."/>
            <person name="Lipzen A."/>
            <person name="Lundell T."/>
            <person name="Morin E."/>
            <person name="Murat C."/>
            <person name="Riley R."/>
            <person name="Ohm R."/>
            <person name="Sun H."/>
            <person name="Tunlid A."/>
            <person name="Henrissat B."/>
            <person name="Grigoriev I.V."/>
            <person name="Hibbett D.S."/>
            <person name="Martin F."/>
        </authorList>
    </citation>
    <scope>NUCLEOTIDE SEQUENCE [LARGE SCALE GENOMIC DNA]</scope>
    <source>
        <strain evidence="2">Foug A</strain>
    </source>
</reference>
<proteinExistence type="predicted"/>
<evidence type="ECO:0000313" key="1">
    <source>
        <dbReference type="EMBL" id="KIM64678.1"/>
    </source>
</evidence>
<accession>A0A0C2ZT43</accession>
<dbReference type="AlphaFoldDB" id="A0A0C2ZT43"/>
<dbReference type="InParanoid" id="A0A0C2ZT43"/>
<sequence>MRAMERSIDREQPIFRLIRSLILAPFVIVPSKARASTSPSYVITLIGSYLHHPGHQQTGTVTGRAGRASQSCTELYSSPQQFHFTDDIRNNND</sequence>
<dbReference type="Proteomes" id="UP000053989">
    <property type="component" value="Unassembled WGS sequence"/>
</dbReference>
<evidence type="ECO:0000313" key="2">
    <source>
        <dbReference type="Proteomes" id="UP000053989"/>
    </source>
</evidence>
<keyword evidence="2" id="KW-1185">Reference proteome</keyword>
<protein>
    <submittedName>
        <fullName evidence="1">Uncharacterized protein</fullName>
    </submittedName>
</protein>
<dbReference type="HOGENOM" id="CLU_2400969_0_0_1"/>
<organism evidence="1 2">
    <name type="scientific">Scleroderma citrinum Foug A</name>
    <dbReference type="NCBI Taxonomy" id="1036808"/>
    <lineage>
        <taxon>Eukaryota</taxon>
        <taxon>Fungi</taxon>
        <taxon>Dikarya</taxon>
        <taxon>Basidiomycota</taxon>
        <taxon>Agaricomycotina</taxon>
        <taxon>Agaricomycetes</taxon>
        <taxon>Agaricomycetidae</taxon>
        <taxon>Boletales</taxon>
        <taxon>Sclerodermatineae</taxon>
        <taxon>Sclerodermataceae</taxon>
        <taxon>Scleroderma</taxon>
    </lineage>
</organism>
<reference evidence="1 2" key="1">
    <citation type="submission" date="2014-04" db="EMBL/GenBank/DDBJ databases">
        <authorList>
            <consortium name="DOE Joint Genome Institute"/>
            <person name="Kuo A."/>
            <person name="Kohler A."/>
            <person name="Nagy L.G."/>
            <person name="Floudas D."/>
            <person name="Copeland A."/>
            <person name="Barry K.W."/>
            <person name="Cichocki N."/>
            <person name="Veneault-Fourrey C."/>
            <person name="LaButti K."/>
            <person name="Lindquist E.A."/>
            <person name="Lipzen A."/>
            <person name="Lundell T."/>
            <person name="Morin E."/>
            <person name="Murat C."/>
            <person name="Sun H."/>
            <person name="Tunlid A."/>
            <person name="Henrissat B."/>
            <person name="Grigoriev I.V."/>
            <person name="Hibbett D.S."/>
            <person name="Martin F."/>
            <person name="Nordberg H.P."/>
            <person name="Cantor M.N."/>
            <person name="Hua S.X."/>
        </authorList>
    </citation>
    <scope>NUCLEOTIDE SEQUENCE [LARGE SCALE GENOMIC DNA]</scope>
    <source>
        <strain evidence="1 2">Foug A</strain>
    </source>
</reference>